<sequence>MLKKVSGWLGKLSVGQKLTLIYLLDLTAVIYVSSILIQEKYLAIDFARKEIVGASYTDAVRLNLLSVFMDSPPMPTAAAQAELQKAREESDVNFRTGNLAQRFVSALGSSRTEAQKATTLTLGRDLLTTVGNQSNLILDPDLDSYYVMSLSILRFPELLQVLHETRQFMQSRVWKSNAQAQAAQQLTLVGRLDVVLQGLESDYEQVALAGTPQLNAALHDTRQRLLEQGRFFQQAVKDSVESEPTFSQSAHLDAAYQSTVLALDQSWDVCIVELKGLLQRRVEGLFTRMWIHLGTALVLLCGILSLVYLVASQIARPLQSLARVADLVRRSTDYTHRASWHSKDEIGQLYTAFNGMLAQLDQDRLTQQELIANARASAAQMELVEALPIPVLVTSIPEHDVLHANNPALPWLNGSSKDPWRAGLDAGARGRFFQRLADSGVVDEFEVRWMGTATPSWAVLSARRLKFQGQDAVLTAFTPINKLKQMEQRLELWAKVFEASSESIIIMDEARKIISVNRAFCRSTAYDFHEVVGEDLALLLGDEVDAIWSVLRDKESWQGEVHMRRLNGGLYPAWLMISAVHKNATAGEVVNYIGISIDITDRKAKEERIRFLAQHDVLTELPNRALCHQRLSEAIAEAQFSGEKLAVLFVDLDRFKLINDTLGHHIGDGLLRTVSRRLVQSVRAEDTVCRLGGDEFVVIMRHVAGREELDVTVNQRLIPALRQTTVVEGNTLNVSCSVGVAMYPDDATEQSELLRLADAAMYEAKSAGRDTSRFFSLETNNRVMARQVMEAQLRQALDHHEFTLHYQPRINAKTRQVQGAEALLRWSNPVLGQVPPGQFIQLAEETGLIKSIGLWVLREACRQWMAFEAEGLFTGLELSVNLSAAQLADADLVDQIGQVLRETHMPANRLELELTESHLMDNPSSAQEKLSALKRLGVNIAIDDFGTGYSSLAYLKRFEIDKLKVDQSFVLGMLDDSADAAIVHAVIALGHTLGLSVVAEGVESGPMAQSLIALGCDELQGYWFSRPLAVPDFVQWIKGQPEGAERRKAR</sequence>
<dbReference type="SMART" id="SM00267">
    <property type="entry name" value="GGDEF"/>
    <property type="match status" value="1"/>
</dbReference>
<evidence type="ECO:0000256" key="1">
    <source>
        <dbReference type="ARBA" id="ARBA00051114"/>
    </source>
</evidence>
<dbReference type="InterPro" id="IPR043128">
    <property type="entry name" value="Rev_trsase/Diguanyl_cyclase"/>
</dbReference>
<evidence type="ECO:0000259" key="3">
    <source>
        <dbReference type="PROSITE" id="PS50112"/>
    </source>
</evidence>
<dbReference type="NCBIfam" id="TIGR00229">
    <property type="entry name" value="sensory_box"/>
    <property type="match status" value="1"/>
</dbReference>
<feature type="transmembrane region" description="Helical" evidence="2">
    <location>
        <begin position="20"/>
        <end position="38"/>
    </location>
</feature>
<dbReference type="SMART" id="SM00086">
    <property type="entry name" value="PAC"/>
    <property type="match status" value="1"/>
</dbReference>
<dbReference type="SUPFAM" id="SSF55785">
    <property type="entry name" value="PYP-like sensor domain (PAS domain)"/>
    <property type="match status" value="1"/>
</dbReference>
<dbReference type="Pfam" id="PF00990">
    <property type="entry name" value="GGDEF"/>
    <property type="match status" value="1"/>
</dbReference>
<protein>
    <submittedName>
        <fullName evidence="8">Sensor domain-containing diguanylate cyclase</fullName>
    </submittedName>
</protein>
<dbReference type="GO" id="GO:0071111">
    <property type="term" value="F:cyclic-guanylate-specific phosphodiesterase activity"/>
    <property type="evidence" value="ECO:0007669"/>
    <property type="project" value="UniProtKB-EC"/>
</dbReference>
<feature type="domain" description="GGDEF" evidence="7">
    <location>
        <begin position="643"/>
        <end position="777"/>
    </location>
</feature>
<feature type="domain" description="PAS" evidence="3">
    <location>
        <begin position="489"/>
        <end position="536"/>
    </location>
</feature>
<keyword evidence="9" id="KW-1185">Reference proteome</keyword>
<dbReference type="SMART" id="SM00052">
    <property type="entry name" value="EAL"/>
    <property type="match status" value="1"/>
</dbReference>
<evidence type="ECO:0000313" key="8">
    <source>
        <dbReference type="EMBL" id="RFO97569.1"/>
    </source>
</evidence>
<feature type="domain" description="PAC" evidence="4">
    <location>
        <begin position="557"/>
        <end position="611"/>
    </location>
</feature>
<keyword evidence="2" id="KW-1133">Transmembrane helix</keyword>
<dbReference type="Pfam" id="PF13426">
    <property type="entry name" value="PAS_9"/>
    <property type="match status" value="1"/>
</dbReference>
<dbReference type="CDD" id="cd01948">
    <property type="entry name" value="EAL"/>
    <property type="match status" value="1"/>
</dbReference>
<dbReference type="FunFam" id="3.30.70.270:FF:000001">
    <property type="entry name" value="Diguanylate cyclase domain protein"/>
    <property type="match status" value="1"/>
</dbReference>
<name>A0A3E1RDX8_9BURK</name>
<dbReference type="EMBL" id="QFZK01000003">
    <property type="protein sequence ID" value="RFO97569.1"/>
    <property type="molecule type" value="Genomic_DNA"/>
</dbReference>
<dbReference type="CDD" id="cd00130">
    <property type="entry name" value="PAS"/>
    <property type="match status" value="1"/>
</dbReference>
<dbReference type="InterPro" id="IPR001610">
    <property type="entry name" value="PAC"/>
</dbReference>
<comment type="caution">
    <text evidence="8">The sequence shown here is derived from an EMBL/GenBank/DDBJ whole genome shotgun (WGS) entry which is preliminary data.</text>
</comment>
<dbReference type="PANTHER" id="PTHR44757:SF2">
    <property type="entry name" value="BIOFILM ARCHITECTURE MAINTENANCE PROTEIN MBAA"/>
    <property type="match status" value="1"/>
</dbReference>
<dbReference type="PROSITE" id="PS50885">
    <property type="entry name" value="HAMP"/>
    <property type="match status" value="1"/>
</dbReference>
<dbReference type="InterPro" id="IPR000014">
    <property type="entry name" value="PAS"/>
</dbReference>
<dbReference type="PROSITE" id="PS50112">
    <property type="entry name" value="PAS"/>
    <property type="match status" value="1"/>
</dbReference>
<dbReference type="Gene3D" id="3.20.20.450">
    <property type="entry name" value="EAL domain"/>
    <property type="match status" value="1"/>
</dbReference>
<dbReference type="GO" id="GO:0007165">
    <property type="term" value="P:signal transduction"/>
    <property type="evidence" value="ECO:0007669"/>
    <property type="project" value="InterPro"/>
</dbReference>
<gene>
    <name evidence="8" type="ORF">DIC66_06810</name>
</gene>
<dbReference type="PROSITE" id="PS50883">
    <property type="entry name" value="EAL"/>
    <property type="match status" value="1"/>
</dbReference>
<dbReference type="InterPro" id="IPR052155">
    <property type="entry name" value="Biofilm_reg_signaling"/>
</dbReference>
<dbReference type="Pfam" id="PF00672">
    <property type="entry name" value="HAMP"/>
    <property type="match status" value="1"/>
</dbReference>
<evidence type="ECO:0000259" key="4">
    <source>
        <dbReference type="PROSITE" id="PS50113"/>
    </source>
</evidence>
<organism evidence="8 9">
    <name type="scientific">Rhodoferax lacus</name>
    <dbReference type="NCBI Taxonomy" id="2184758"/>
    <lineage>
        <taxon>Bacteria</taxon>
        <taxon>Pseudomonadati</taxon>
        <taxon>Pseudomonadota</taxon>
        <taxon>Betaproteobacteria</taxon>
        <taxon>Burkholderiales</taxon>
        <taxon>Comamonadaceae</taxon>
        <taxon>Rhodoferax</taxon>
    </lineage>
</organism>
<dbReference type="InterPro" id="IPR000160">
    <property type="entry name" value="GGDEF_dom"/>
</dbReference>
<dbReference type="SUPFAM" id="SSF55073">
    <property type="entry name" value="Nucleotide cyclase"/>
    <property type="match status" value="1"/>
</dbReference>
<dbReference type="InterPro" id="IPR035965">
    <property type="entry name" value="PAS-like_dom_sf"/>
</dbReference>
<evidence type="ECO:0000259" key="6">
    <source>
        <dbReference type="PROSITE" id="PS50885"/>
    </source>
</evidence>
<dbReference type="InterPro" id="IPR029787">
    <property type="entry name" value="Nucleotide_cyclase"/>
</dbReference>
<comment type="catalytic activity">
    <reaction evidence="1">
        <text>3',3'-c-di-GMP + H2O = 5'-phosphoguanylyl(3'-&gt;5')guanosine + H(+)</text>
        <dbReference type="Rhea" id="RHEA:24902"/>
        <dbReference type="ChEBI" id="CHEBI:15377"/>
        <dbReference type="ChEBI" id="CHEBI:15378"/>
        <dbReference type="ChEBI" id="CHEBI:58754"/>
        <dbReference type="ChEBI" id="CHEBI:58805"/>
        <dbReference type="EC" id="3.1.4.52"/>
    </reaction>
    <physiologicalReaction direction="left-to-right" evidence="1">
        <dbReference type="Rhea" id="RHEA:24903"/>
    </physiologicalReaction>
</comment>
<dbReference type="GO" id="GO:0016020">
    <property type="term" value="C:membrane"/>
    <property type="evidence" value="ECO:0007669"/>
    <property type="project" value="InterPro"/>
</dbReference>
<evidence type="ECO:0000259" key="5">
    <source>
        <dbReference type="PROSITE" id="PS50883"/>
    </source>
</evidence>
<dbReference type="NCBIfam" id="TIGR00254">
    <property type="entry name" value="GGDEF"/>
    <property type="match status" value="1"/>
</dbReference>
<proteinExistence type="predicted"/>
<dbReference type="Pfam" id="PF00563">
    <property type="entry name" value="EAL"/>
    <property type="match status" value="1"/>
</dbReference>
<evidence type="ECO:0000313" key="9">
    <source>
        <dbReference type="Proteomes" id="UP000260665"/>
    </source>
</evidence>
<dbReference type="InterPro" id="IPR001633">
    <property type="entry name" value="EAL_dom"/>
</dbReference>
<dbReference type="FunFam" id="3.20.20.450:FF:000001">
    <property type="entry name" value="Cyclic di-GMP phosphodiesterase yahA"/>
    <property type="match status" value="1"/>
</dbReference>
<accession>A0A3E1RDX8</accession>
<dbReference type="Gene3D" id="3.30.70.270">
    <property type="match status" value="1"/>
</dbReference>
<dbReference type="Gene3D" id="3.30.450.20">
    <property type="entry name" value="PAS domain"/>
    <property type="match status" value="1"/>
</dbReference>
<dbReference type="PROSITE" id="PS50113">
    <property type="entry name" value="PAC"/>
    <property type="match status" value="1"/>
</dbReference>
<dbReference type="SUPFAM" id="SSF158472">
    <property type="entry name" value="HAMP domain-like"/>
    <property type="match status" value="1"/>
</dbReference>
<reference evidence="8 9" key="1">
    <citation type="submission" date="2018-05" db="EMBL/GenBank/DDBJ databases">
        <title>Rhodoferax soyangensis sp.nov., isolated from an oligotrophic freshwater lake.</title>
        <authorList>
            <person name="Park M."/>
        </authorList>
    </citation>
    <scope>NUCLEOTIDE SEQUENCE [LARGE SCALE GENOMIC DNA]</scope>
    <source>
        <strain evidence="8 9">IMCC26218</strain>
    </source>
</reference>
<keyword evidence="2" id="KW-0472">Membrane</keyword>
<dbReference type="CDD" id="cd06225">
    <property type="entry name" value="HAMP"/>
    <property type="match status" value="1"/>
</dbReference>
<keyword evidence="2" id="KW-0812">Transmembrane</keyword>
<dbReference type="GO" id="GO:0071732">
    <property type="term" value="P:cellular response to nitric oxide"/>
    <property type="evidence" value="ECO:0007669"/>
    <property type="project" value="UniProtKB-ARBA"/>
</dbReference>
<dbReference type="PROSITE" id="PS50887">
    <property type="entry name" value="GGDEF"/>
    <property type="match status" value="1"/>
</dbReference>
<dbReference type="AlphaFoldDB" id="A0A3E1RDX8"/>
<dbReference type="OrthoDB" id="9813903at2"/>
<evidence type="ECO:0000259" key="7">
    <source>
        <dbReference type="PROSITE" id="PS50887"/>
    </source>
</evidence>
<dbReference type="InterPro" id="IPR003660">
    <property type="entry name" value="HAMP_dom"/>
</dbReference>
<dbReference type="InterPro" id="IPR035919">
    <property type="entry name" value="EAL_sf"/>
</dbReference>
<dbReference type="SMART" id="SM00091">
    <property type="entry name" value="PAS"/>
    <property type="match status" value="2"/>
</dbReference>
<dbReference type="SMART" id="SM00304">
    <property type="entry name" value="HAMP"/>
    <property type="match status" value="1"/>
</dbReference>
<dbReference type="Proteomes" id="UP000260665">
    <property type="component" value="Unassembled WGS sequence"/>
</dbReference>
<feature type="transmembrane region" description="Helical" evidence="2">
    <location>
        <begin position="290"/>
        <end position="311"/>
    </location>
</feature>
<dbReference type="InterPro" id="IPR000700">
    <property type="entry name" value="PAS-assoc_C"/>
</dbReference>
<dbReference type="CDD" id="cd01949">
    <property type="entry name" value="GGDEF"/>
    <property type="match status" value="1"/>
</dbReference>
<dbReference type="Gene3D" id="6.10.340.10">
    <property type="match status" value="1"/>
</dbReference>
<dbReference type="PANTHER" id="PTHR44757">
    <property type="entry name" value="DIGUANYLATE CYCLASE DGCP"/>
    <property type="match status" value="1"/>
</dbReference>
<dbReference type="RefSeq" id="WP_117175368.1">
    <property type="nucleotide sequence ID" value="NZ_QFZK01000003.1"/>
</dbReference>
<dbReference type="SUPFAM" id="SSF141868">
    <property type="entry name" value="EAL domain-like"/>
    <property type="match status" value="1"/>
</dbReference>
<feature type="domain" description="HAMP" evidence="6">
    <location>
        <begin position="312"/>
        <end position="365"/>
    </location>
</feature>
<evidence type="ECO:0000256" key="2">
    <source>
        <dbReference type="SAM" id="Phobius"/>
    </source>
</evidence>
<feature type="domain" description="EAL" evidence="5">
    <location>
        <begin position="786"/>
        <end position="1041"/>
    </location>
</feature>